<dbReference type="eggNOG" id="COG4585">
    <property type="taxonomic scope" value="Bacteria"/>
</dbReference>
<dbReference type="SMART" id="SM00028">
    <property type="entry name" value="TPR"/>
    <property type="match status" value="3"/>
</dbReference>
<dbReference type="EMBL" id="CM001023">
    <property type="protein sequence ID" value="EAZ82268.1"/>
    <property type="molecule type" value="Genomic_DNA"/>
</dbReference>
<dbReference type="RefSeq" id="WP_008198399.1">
    <property type="nucleotide sequence ID" value="NZ_CM001023.1"/>
</dbReference>
<dbReference type="SUPFAM" id="SSF55874">
    <property type="entry name" value="ATPase domain of HSP90 chaperone/DNA topoisomerase II/histidine kinase"/>
    <property type="match status" value="1"/>
</dbReference>
<evidence type="ECO:0000256" key="7">
    <source>
        <dbReference type="ARBA" id="ARBA00022840"/>
    </source>
</evidence>
<keyword evidence="3" id="KW-0597">Phosphoprotein</keyword>
<evidence type="ECO:0000256" key="10">
    <source>
        <dbReference type="SAM" id="Phobius"/>
    </source>
</evidence>
<evidence type="ECO:0000256" key="1">
    <source>
        <dbReference type="ARBA" id="ARBA00000085"/>
    </source>
</evidence>
<dbReference type="Gene3D" id="1.25.40.10">
    <property type="entry name" value="Tetratricopeptide repeat domain"/>
    <property type="match status" value="2"/>
</dbReference>
<evidence type="ECO:0000313" key="13">
    <source>
        <dbReference type="EMBL" id="EAZ82268.1"/>
    </source>
</evidence>
<evidence type="ECO:0000256" key="3">
    <source>
        <dbReference type="ARBA" id="ARBA00022553"/>
    </source>
</evidence>
<feature type="repeat" description="TPR" evidence="9">
    <location>
        <begin position="107"/>
        <end position="140"/>
    </location>
</feature>
<name>A3HVU6_9BACT</name>
<dbReference type="AlphaFoldDB" id="A3HVU6"/>
<dbReference type="Gene3D" id="1.20.5.1930">
    <property type="match status" value="1"/>
</dbReference>
<dbReference type="PROSITE" id="PS50005">
    <property type="entry name" value="TPR"/>
    <property type="match status" value="1"/>
</dbReference>
<dbReference type="GO" id="GO:0000155">
    <property type="term" value="F:phosphorelay sensor kinase activity"/>
    <property type="evidence" value="ECO:0007669"/>
    <property type="project" value="InterPro"/>
</dbReference>
<dbReference type="eggNOG" id="COG0457">
    <property type="taxonomic scope" value="Bacteria"/>
</dbReference>
<dbReference type="Proteomes" id="UP000003919">
    <property type="component" value="Chromosome"/>
</dbReference>
<dbReference type="Pfam" id="PF02518">
    <property type="entry name" value="HATPase_c"/>
    <property type="match status" value="1"/>
</dbReference>
<protein>
    <recommendedName>
        <fullName evidence="2">histidine kinase</fullName>
        <ecNumber evidence="2">2.7.13.3</ecNumber>
    </recommendedName>
</protein>
<feature type="chain" id="PRO_5002653144" description="histidine kinase" evidence="11">
    <location>
        <begin position="24"/>
        <end position="657"/>
    </location>
</feature>
<dbReference type="STRING" id="388413.ALPR1_03465"/>
<feature type="signal peptide" evidence="11">
    <location>
        <begin position="1"/>
        <end position="23"/>
    </location>
</feature>
<keyword evidence="9" id="KW-0802">TPR repeat</keyword>
<dbReference type="GO" id="GO:0046983">
    <property type="term" value="F:protein dimerization activity"/>
    <property type="evidence" value="ECO:0007669"/>
    <property type="project" value="InterPro"/>
</dbReference>
<reference evidence="13 14" key="1">
    <citation type="journal article" date="2011" name="J. Bacteriol.">
        <title>Complete genome sequence of Algoriphagus sp. PR1, bacterial prey of a colony-forming choanoflagellate.</title>
        <authorList>
            <person name="Alegado R.A."/>
            <person name="Ferriera S."/>
            <person name="Nusbaum C."/>
            <person name="Young S.K."/>
            <person name="Zeng Q."/>
            <person name="Imamovic A."/>
            <person name="Fairclough S.R."/>
            <person name="King N."/>
        </authorList>
    </citation>
    <scope>NUCLEOTIDE SEQUENCE [LARGE SCALE GENOMIC DNA]</scope>
    <source>
        <strain evidence="13 14">PR1</strain>
    </source>
</reference>
<dbReference type="InterPro" id="IPR011712">
    <property type="entry name" value="Sig_transdc_His_kin_sub3_dim/P"/>
</dbReference>
<dbReference type="PANTHER" id="PTHR24421">
    <property type="entry name" value="NITRATE/NITRITE SENSOR PROTEIN NARX-RELATED"/>
    <property type="match status" value="1"/>
</dbReference>
<keyword evidence="4" id="KW-0808">Transferase</keyword>
<evidence type="ECO:0000256" key="2">
    <source>
        <dbReference type="ARBA" id="ARBA00012438"/>
    </source>
</evidence>
<dbReference type="SUPFAM" id="SSF48452">
    <property type="entry name" value="TPR-like"/>
    <property type="match status" value="2"/>
</dbReference>
<dbReference type="Pfam" id="PF07730">
    <property type="entry name" value="HisKA_3"/>
    <property type="match status" value="1"/>
</dbReference>
<dbReference type="GO" id="GO:0005524">
    <property type="term" value="F:ATP binding"/>
    <property type="evidence" value="ECO:0007669"/>
    <property type="project" value="UniProtKB-KW"/>
</dbReference>
<dbReference type="HOGENOM" id="CLU_000445_106_1_10"/>
<evidence type="ECO:0000313" key="14">
    <source>
        <dbReference type="Proteomes" id="UP000003919"/>
    </source>
</evidence>
<accession>A3HVU6</accession>
<dbReference type="GO" id="GO:0016020">
    <property type="term" value="C:membrane"/>
    <property type="evidence" value="ECO:0007669"/>
    <property type="project" value="InterPro"/>
</dbReference>
<evidence type="ECO:0000256" key="6">
    <source>
        <dbReference type="ARBA" id="ARBA00022777"/>
    </source>
</evidence>
<dbReference type="InterPro" id="IPR005467">
    <property type="entry name" value="His_kinase_dom"/>
</dbReference>
<dbReference type="InterPro" id="IPR050482">
    <property type="entry name" value="Sensor_HK_TwoCompSys"/>
</dbReference>
<dbReference type="EC" id="2.7.13.3" evidence="2"/>
<sequence>MIRKALFLTSLLFGIYSFTFSQSNPQNLNELIESLSELDYGDSLYGVTLKKIFPEAKAAQAYDDLGNYAIEAFGHPHYDVISPEKRKSVLHEAISYEDKIESTTIKGELHLKLAGAYFNLNQYDSAIMEYSAALDRFEQNDSLLIADSYFFRGQARDYQGNLIDGMNDYQEAQKIYEALGNEAYVDYVYGGMAILYSKYELFDEAEEIRDILIEKAEKAGENYDLSIQLYNKANDFRKQKKFDDQLLVLQKADSLTPFDERNYYVEAMIKLALSSAYGEQGMIESQEKTFLEAKALAEKAPDLQLSNPTYLKSRALLAKNTGNIRLANELAKESLESAKASGNMDHLIRSYELLFETYTEMNQPKDALEALKNLTFYKDSLFTVNKATTFSYYQTLYETEKKERELLAKNLELETVRQRNKTRMRVIGVFAVILIGLGAFIFLWKNYQYQKKQKELQAHFSQELLKNQEAERVRISKDLHDGLGQSLLLIKNKIALTQDDVGTGELLDTAISELRAIARSLHPMQLEKLGLSKAATHLLDQIDNETDIFVSSEIEDLNGVLSKEKELQLYRILQESINNVLKHSEASALRVIFRKTSVGVEMKIEDNGKGFDFSEKLNDFQSLGLKTLKERIASIQGSMKVTSHKGNGTSLSFITYV</sequence>
<evidence type="ECO:0000259" key="12">
    <source>
        <dbReference type="PROSITE" id="PS50109"/>
    </source>
</evidence>
<dbReference type="InterPro" id="IPR019734">
    <property type="entry name" value="TPR_rpt"/>
</dbReference>
<keyword evidence="8" id="KW-0902">Two-component regulatory system</keyword>
<keyword evidence="7" id="KW-0067">ATP-binding</keyword>
<keyword evidence="14" id="KW-1185">Reference proteome</keyword>
<dbReference type="InterPro" id="IPR036890">
    <property type="entry name" value="HATPase_C_sf"/>
</dbReference>
<evidence type="ECO:0000256" key="4">
    <source>
        <dbReference type="ARBA" id="ARBA00022679"/>
    </source>
</evidence>
<feature type="domain" description="Histidine kinase" evidence="12">
    <location>
        <begin position="507"/>
        <end position="657"/>
    </location>
</feature>
<comment type="catalytic activity">
    <reaction evidence="1">
        <text>ATP + protein L-histidine = ADP + protein N-phospho-L-histidine.</text>
        <dbReference type="EC" id="2.7.13.3"/>
    </reaction>
</comment>
<dbReference type="InterPro" id="IPR003594">
    <property type="entry name" value="HATPase_dom"/>
</dbReference>
<organism evidence="13 14">
    <name type="scientific">Algoriphagus machipongonensis</name>
    <dbReference type="NCBI Taxonomy" id="388413"/>
    <lineage>
        <taxon>Bacteria</taxon>
        <taxon>Pseudomonadati</taxon>
        <taxon>Bacteroidota</taxon>
        <taxon>Cytophagia</taxon>
        <taxon>Cytophagales</taxon>
        <taxon>Cyclobacteriaceae</taxon>
        <taxon>Algoriphagus</taxon>
    </lineage>
</organism>
<keyword evidence="11" id="KW-0732">Signal</keyword>
<keyword evidence="10" id="KW-0812">Transmembrane</keyword>
<dbReference type="CDD" id="cd16917">
    <property type="entry name" value="HATPase_UhpB-NarQ-NarX-like"/>
    <property type="match status" value="1"/>
</dbReference>
<evidence type="ECO:0000256" key="5">
    <source>
        <dbReference type="ARBA" id="ARBA00022741"/>
    </source>
</evidence>
<feature type="transmembrane region" description="Helical" evidence="10">
    <location>
        <begin position="426"/>
        <end position="444"/>
    </location>
</feature>
<keyword evidence="5" id="KW-0547">Nucleotide-binding</keyword>
<evidence type="ECO:0000256" key="9">
    <source>
        <dbReference type="PROSITE-ProRule" id="PRU00339"/>
    </source>
</evidence>
<keyword evidence="10" id="KW-0472">Membrane</keyword>
<dbReference type="Gene3D" id="3.30.565.10">
    <property type="entry name" value="Histidine kinase-like ATPase, C-terminal domain"/>
    <property type="match status" value="1"/>
</dbReference>
<proteinExistence type="predicted"/>
<keyword evidence="10" id="KW-1133">Transmembrane helix</keyword>
<dbReference type="InterPro" id="IPR011990">
    <property type="entry name" value="TPR-like_helical_dom_sf"/>
</dbReference>
<evidence type="ECO:0000256" key="11">
    <source>
        <dbReference type="SAM" id="SignalP"/>
    </source>
</evidence>
<dbReference type="PROSITE" id="PS50109">
    <property type="entry name" value="HIS_KIN"/>
    <property type="match status" value="1"/>
</dbReference>
<comment type="caution">
    <text evidence="13">The sequence shown here is derived from an EMBL/GenBank/DDBJ whole genome shotgun (WGS) entry which is preliminary data.</text>
</comment>
<dbReference type="PANTHER" id="PTHR24421:SF10">
    <property type="entry name" value="NITRATE_NITRITE SENSOR PROTEIN NARQ"/>
    <property type="match status" value="1"/>
</dbReference>
<dbReference type="OrthoDB" id="1523646at2"/>
<evidence type="ECO:0000256" key="8">
    <source>
        <dbReference type="ARBA" id="ARBA00023012"/>
    </source>
</evidence>
<gene>
    <name evidence="13" type="ORF">ALPR1_03465</name>
</gene>
<dbReference type="EMBL" id="AAXU02000001">
    <property type="protein sequence ID" value="EAZ82268.1"/>
    <property type="molecule type" value="Genomic_DNA"/>
</dbReference>
<keyword evidence="6" id="KW-0418">Kinase</keyword>